<accession>A0A2U9CIG1</accession>
<dbReference type="InterPro" id="IPR000742">
    <property type="entry name" value="EGF"/>
</dbReference>
<reference evidence="3 4" key="1">
    <citation type="submission" date="2017-12" db="EMBL/GenBank/DDBJ databases">
        <title>Integrating genomic resources of turbot (Scophthalmus maximus) in depth evaluation of genetic and physical mapping variation across individuals.</title>
        <authorList>
            <person name="Martinez P."/>
        </authorList>
    </citation>
    <scope>NUCLEOTIDE SEQUENCE [LARGE SCALE GENOMIC DNA]</scope>
</reference>
<protein>
    <submittedName>
        <fullName evidence="3">Putative N-acetylglucosamine-1-phosphodiester alpha-N-acetylglucosaminidase-like</fullName>
    </submittedName>
</protein>
<name>A0A2U9CIG1_SCOMX</name>
<feature type="region of interest" description="Disordered" evidence="1">
    <location>
        <begin position="581"/>
        <end position="606"/>
    </location>
</feature>
<feature type="domain" description="EGF-like" evidence="2">
    <location>
        <begin position="440"/>
        <end position="451"/>
    </location>
</feature>
<evidence type="ECO:0000256" key="1">
    <source>
        <dbReference type="SAM" id="MobiDB-lite"/>
    </source>
</evidence>
<organism evidence="3 4">
    <name type="scientific">Scophthalmus maximus</name>
    <name type="common">Turbot</name>
    <name type="synonym">Psetta maxima</name>
    <dbReference type="NCBI Taxonomy" id="52904"/>
    <lineage>
        <taxon>Eukaryota</taxon>
        <taxon>Metazoa</taxon>
        <taxon>Chordata</taxon>
        <taxon>Craniata</taxon>
        <taxon>Vertebrata</taxon>
        <taxon>Euteleostomi</taxon>
        <taxon>Actinopterygii</taxon>
        <taxon>Neopterygii</taxon>
        <taxon>Teleostei</taxon>
        <taxon>Neoteleostei</taxon>
        <taxon>Acanthomorphata</taxon>
        <taxon>Carangaria</taxon>
        <taxon>Pleuronectiformes</taxon>
        <taxon>Pleuronectoidei</taxon>
        <taxon>Scophthalmidae</taxon>
        <taxon>Scophthalmus</taxon>
    </lineage>
</organism>
<dbReference type="STRING" id="52904.ENSSMAP00000029176"/>
<dbReference type="AlphaFoldDB" id="A0A2U9CIG1"/>
<dbReference type="PANTHER" id="PTHR40446">
    <property type="entry name" value="N-ACETYLGLUCOSAMINE-1-PHOSPHODIESTER ALPHA-N-ACETYLGLUCOSAMINIDASE"/>
    <property type="match status" value="1"/>
</dbReference>
<gene>
    <name evidence="3" type="ORF">SMAX5B_005269</name>
</gene>
<dbReference type="EMBL" id="CP026258">
    <property type="protein sequence ID" value="AWP15830.1"/>
    <property type="molecule type" value="Genomic_DNA"/>
</dbReference>
<dbReference type="GO" id="GO:0033299">
    <property type="term" value="P:secretion of lysosomal enzymes"/>
    <property type="evidence" value="ECO:0007669"/>
    <property type="project" value="TreeGrafter"/>
</dbReference>
<dbReference type="Proteomes" id="UP000246464">
    <property type="component" value="Chromosome 16"/>
</dbReference>
<proteinExistence type="predicted"/>
<dbReference type="PANTHER" id="PTHR40446:SF2">
    <property type="entry name" value="N-ACETYLGLUCOSAMINE-1-PHOSPHODIESTER ALPHA-N-ACETYLGLUCOSAMINIDASE"/>
    <property type="match status" value="1"/>
</dbReference>
<keyword evidence="4" id="KW-1185">Reference proteome</keyword>
<dbReference type="Pfam" id="PF23106">
    <property type="entry name" value="EGF_Teneurin"/>
    <property type="match status" value="2"/>
</dbReference>
<dbReference type="Pfam" id="PF09992">
    <property type="entry name" value="NAGPA"/>
    <property type="match status" value="1"/>
</dbReference>
<dbReference type="Gene3D" id="2.10.25.10">
    <property type="entry name" value="Laminin"/>
    <property type="match status" value="1"/>
</dbReference>
<evidence type="ECO:0000313" key="4">
    <source>
        <dbReference type="Proteomes" id="UP000246464"/>
    </source>
</evidence>
<evidence type="ECO:0000259" key="2">
    <source>
        <dbReference type="PROSITE" id="PS00022"/>
    </source>
</evidence>
<sequence length="606" mass="65678">MMREETGLCQARLLSSYGRSVVEMSACVAAAAAAAAVPLRPVVRHPETPKLNFVLHTELHSCHRIRPVPLLRLRRKCDVAANSVSADDDLLLPYARGHGPAHSHRHVRDCQPVVHGNATHESWPPPGDRSGPSPAAQSTVFVTDVPGSSRIVYGHMTVVRDPLGTVSVLEPGGPGGCAMRQRASVEETAGAAECLFAQNAGFFNTDTGRCLGNVVSDGRTVQDSGGMQNAQFGIRRDGTLVFGYLSEDDVSDRSNPFVQLVSGVVWLLRNGQVYINQSLEAECDKTQETGYLRHFVDVLSARVAVGHDAEGNLVLFHIDGQTGVRGMSLWEVAEFLKKYGVINAINLDGGGSSTFVMDGSLASYPSDHCIPDGRWRCARRVSTVLCVHRRRCRPPDCSGHGECVDGSCRCGRGWQGAACDTLVCRPPACGPHGVCTADGCVCDAGWRGRNCSQVCPLGFFGLSCAQECRCDHQCPCDPRTGSCNATLPTETNYTLHIAGFCLANQIITSWRREEDALRDQPHLTEQTWLIISLTLASLLSLSLLLHLPRFCRGPAAAAARFHERQDYSYVPLTDINGATSRAQADGRKREFVPDDSDSQDEVWSPS</sequence>
<dbReference type="InterPro" id="IPR018711">
    <property type="entry name" value="NAGPA"/>
</dbReference>
<evidence type="ECO:0000313" key="3">
    <source>
        <dbReference type="EMBL" id="AWP15830.1"/>
    </source>
</evidence>
<dbReference type="PROSITE" id="PS00022">
    <property type="entry name" value="EGF_1"/>
    <property type="match status" value="1"/>
</dbReference>
<feature type="region of interest" description="Disordered" evidence="1">
    <location>
        <begin position="115"/>
        <end position="138"/>
    </location>
</feature>